<evidence type="ECO:0000256" key="5">
    <source>
        <dbReference type="PIRSR" id="PIRSR015582-1"/>
    </source>
</evidence>
<feature type="binding site" evidence="5">
    <location>
        <position position="68"/>
    </location>
    <ligand>
        <name>substrate</name>
    </ligand>
</feature>
<protein>
    <submittedName>
        <fullName evidence="8">CoA ester lyase</fullName>
    </submittedName>
</protein>
<gene>
    <name evidence="8" type="ORF">CVT23_21520</name>
</gene>
<reference evidence="8 9" key="1">
    <citation type="submission" date="2017-11" db="EMBL/GenBank/DDBJ databases">
        <title>Draft genome sequence of Rhizobiales bacterium SY3-13.</title>
        <authorList>
            <person name="Sun C."/>
        </authorList>
    </citation>
    <scope>NUCLEOTIDE SEQUENCE [LARGE SCALE GENOMIC DNA]</scope>
    <source>
        <strain evidence="8 9">SY3-13</strain>
    </source>
</reference>
<dbReference type="OrthoDB" id="9800547at2"/>
<dbReference type="InterPro" id="IPR011206">
    <property type="entry name" value="Citrate_lyase_beta/mcl1/mcl2"/>
</dbReference>
<organism evidence="8 9">
    <name type="scientific">Minwuia thermotolerans</name>
    <dbReference type="NCBI Taxonomy" id="2056226"/>
    <lineage>
        <taxon>Bacteria</taxon>
        <taxon>Pseudomonadati</taxon>
        <taxon>Pseudomonadota</taxon>
        <taxon>Alphaproteobacteria</taxon>
        <taxon>Minwuiales</taxon>
        <taxon>Minwuiaceae</taxon>
        <taxon>Minwuia</taxon>
    </lineage>
</organism>
<feature type="domain" description="HpcH/HpaI aldolase/citrate lyase" evidence="7">
    <location>
        <begin position="7"/>
        <end position="233"/>
    </location>
</feature>
<proteinExistence type="inferred from homology"/>
<keyword evidence="9" id="KW-1185">Reference proteome</keyword>
<keyword evidence="8" id="KW-0456">Lyase</keyword>
<dbReference type="Proteomes" id="UP000229498">
    <property type="component" value="Unassembled WGS sequence"/>
</dbReference>
<dbReference type="PANTHER" id="PTHR32308">
    <property type="entry name" value="LYASE BETA SUBUNIT, PUTATIVE (AFU_ORTHOLOGUE AFUA_4G13030)-RELATED"/>
    <property type="match status" value="1"/>
</dbReference>
<dbReference type="SUPFAM" id="SSF51621">
    <property type="entry name" value="Phosphoenolpyruvate/pyruvate domain"/>
    <property type="match status" value="1"/>
</dbReference>
<name>A0A2M9FVJ2_9PROT</name>
<evidence type="ECO:0000256" key="2">
    <source>
        <dbReference type="ARBA" id="ARBA00005568"/>
    </source>
</evidence>
<evidence type="ECO:0000256" key="4">
    <source>
        <dbReference type="ARBA" id="ARBA00022842"/>
    </source>
</evidence>
<dbReference type="PIRSF" id="PIRSF015582">
    <property type="entry name" value="Cit_lyase_B"/>
    <property type="match status" value="1"/>
</dbReference>
<dbReference type="Pfam" id="PF03328">
    <property type="entry name" value="HpcH_HpaI"/>
    <property type="match status" value="1"/>
</dbReference>
<feature type="binding site" evidence="6">
    <location>
        <position position="160"/>
    </location>
    <ligand>
        <name>Mg(2+)</name>
        <dbReference type="ChEBI" id="CHEBI:18420"/>
    </ligand>
</feature>
<dbReference type="InterPro" id="IPR015813">
    <property type="entry name" value="Pyrv/PenolPyrv_kinase-like_dom"/>
</dbReference>
<evidence type="ECO:0000256" key="1">
    <source>
        <dbReference type="ARBA" id="ARBA00001946"/>
    </source>
</evidence>
<evidence type="ECO:0000256" key="3">
    <source>
        <dbReference type="ARBA" id="ARBA00022723"/>
    </source>
</evidence>
<sequence length="297" mass="32112">MTEAPLRSMLFVPGDSEKKFAKAMDIGADALILDLEDSVSPAKKPGARDTVLEMLAQRRPEGPELWVRINPLDTEFVLDDLAAIVKGRPDGIIAPKTNGPADVRQLGHYLDALEARDGTERGSIRIIPVATETARAPFTLGDFADAGLTRLLGLTWGAEDISTAIGATTNMAPDGRWALTYRTIRSLCLLAAKAAGVQALETVATDFRDEEALRRSSREAQREGFTGRMAIHPAQVAPINESFTPDTEDVDFARRVVDAFAAQPDAGTVGLDGKMLDIPHLKQAQQVLALHDAYSNR</sequence>
<dbReference type="InterPro" id="IPR040442">
    <property type="entry name" value="Pyrv_kinase-like_dom_sf"/>
</dbReference>
<comment type="cofactor">
    <cofactor evidence="1">
        <name>Mg(2+)</name>
        <dbReference type="ChEBI" id="CHEBI:18420"/>
    </cofactor>
</comment>
<dbReference type="InterPro" id="IPR005000">
    <property type="entry name" value="Aldolase/citrate-lyase_domain"/>
</dbReference>
<evidence type="ECO:0000313" key="8">
    <source>
        <dbReference type="EMBL" id="PJK27500.1"/>
    </source>
</evidence>
<feature type="binding site" evidence="5">
    <location>
        <position position="132"/>
    </location>
    <ligand>
        <name>substrate</name>
    </ligand>
</feature>
<dbReference type="Gene3D" id="3.20.20.60">
    <property type="entry name" value="Phosphoenolpyruvate-binding domains"/>
    <property type="match status" value="1"/>
</dbReference>
<dbReference type="AlphaFoldDB" id="A0A2M9FVJ2"/>
<accession>A0A2M9FVJ2</accession>
<dbReference type="PANTHER" id="PTHR32308:SF0">
    <property type="entry name" value="HPCH_HPAI ALDOLASE_CITRATE LYASE DOMAIN-CONTAINING PROTEIN"/>
    <property type="match status" value="1"/>
</dbReference>
<feature type="binding site" evidence="6">
    <location>
        <position position="132"/>
    </location>
    <ligand>
        <name>Mg(2+)</name>
        <dbReference type="ChEBI" id="CHEBI:18420"/>
    </ligand>
</feature>
<dbReference type="EMBL" id="PHIG01000063">
    <property type="protein sequence ID" value="PJK27500.1"/>
    <property type="molecule type" value="Genomic_DNA"/>
</dbReference>
<comment type="caution">
    <text evidence="8">The sequence shown here is derived from an EMBL/GenBank/DDBJ whole genome shotgun (WGS) entry which is preliminary data.</text>
</comment>
<evidence type="ECO:0000313" key="9">
    <source>
        <dbReference type="Proteomes" id="UP000229498"/>
    </source>
</evidence>
<evidence type="ECO:0000256" key="6">
    <source>
        <dbReference type="PIRSR" id="PIRSR015582-2"/>
    </source>
</evidence>
<keyword evidence="4 6" id="KW-0460">Magnesium</keyword>
<dbReference type="RefSeq" id="WP_109795213.1">
    <property type="nucleotide sequence ID" value="NZ_PHIG01000063.1"/>
</dbReference>
<dbReference type="GO" id="GO:0006107">
    <property type="term" value="P:oxaloacetate metabolic process"/>
    <property type="evidence" value="ECO:0007669"/>
    <property type="project" value="TreeGrafter"/>
</dbReference>
<dbReference type="GO" id="GO:0000287">
    <property type="term" value="F:magnesium ion binding"/>
    <property type="evidence" value="ECO:0007669"/>
    <property type="project" value="TreeGrafter"/>
</dbReference>
<keyword evidence="3 6" id="KW-0479">Metal-binding</keyword>
<comment type="similarity">
    <text evidence="2">Belongs to the HpcH/HpaI aldolase family.</text>
</comment>
<dbReference type="GO" id="GO:0016829">
    <property type="term" value="F:lyase activity"/>
    <property type="evidence" value="ECO:0007669"/>
    <property type="project" value="UniProtKB-KW"/>
</dbReference>
<evidence type="ECO:0000259" key="7">
    <source>
        <dbReference type="Pfam" id="PF03328"/>
    </source>
</evidence>